<dbReference type="OrthoDB" id="9801517at2"/>
<dbReference type="GO" id="GO:0006633">
    <property type="term" value="P:fatty acid biosynthetic process"/>
    <property type="evidence" value="ECO:0007669"/>
    <property type="project" value="InterPro"/>
</dbReference>
<dbReference type="Gene3D" id="3.10.129.10">
    <property type="entry name" value="Hotdog Thioesterase"/>
    <property type="match status" value="1"/>
</dbReference>
<accession>A0A1M6HAE0</accession>
<dbReference type="GO" id="GO:0047617">
    <property type="term" value="F:fatty acyl-CoA hydrolase activity"/>
    <property type="evidence" value="ECO:0007669"/>
    <property type="project" value="TreeGrafter"/>
</dbReference>
<dbReference type="STRING" id="797419.SAMN05216556_11232"/>
<sequence length="131" mass="15359">MNSKVFTHRFTVPTSAIDVLNHVNNVIYLQWCLEAAEAHWKFKTDAKLREKYVWVVLNHNISYKNASFLGEELEVQTWIDSHKGVRSERHYRIVRISDGKTIIEAQTLWCLLDGETRRPVIIPEHVANLFL</sequence>
<organism evidence="4 5">
    <name type="scientific">Aequorivita viscosa</name>
    <dbReference type="NCBI Taxonomy" id="797419"/>
    <lineage>
        <taxon>Bacteria</taxon>
        <taxon>Pseudomonadati</taxon>
        <taxon>Bacteroidota</taxon>
        <taxon>Flavobacteriia</taxon>
        <taxon>Flavobacteriales</taxon>
        <taxon>Flavobacteriaceae</taxon>
        <taxon>Aequorivita</taxon>
    </lineage>
</organism>
<dbReference type="Proteomes" id="UP000184172">
    <property type="component" value="Unassembled WGS sequence"/>
</dbReference>
<dbReference type="InterPro" id="IPR029069">
    <property type="entry name" value="HotDog_dom_sf"/>
</dbReference>
<dbReference type="AlphaFoldDB" id="A0A1M6HAE0"/>
<dbReference type="RefSeq" id="WP_073217813.1">
    <property type="nucleotide sequence ID" value="NZ_FNNS01000012.1"/>
</dbReference>
<protein>
    <submittedName>
        <fullName evidence="4">Acyl-CoA thioester hydrolase</fullName>
    </submittedName>
</protein>
<evidence type="ECO:0000313" key="4">
    <source>
        <dbReference type="EMBL" id="SHJ19202.1"/>
    </source>
</evidence>
<dbReference type="InterPro" id="IPR050563">
    <property type="entry name" value="4-hydroxybenzoyl-CoA_TE"/>
</dbReference>
<gene>
    <name evidence="4" type="ORF">SAMN04487908_11131</name>
</gene>
<evidence type="ECO:0000313" key="5">
    <source>
        <dbReference type="Proteomes" id="UP000184172"/>
    </source>
</evidence>
<comment type="similarity">
    <text evidence="1">Belongs to the 4-hydroxybenzoyl-CoA thioesterase family.</text>
</comment>
<name>A0A1M6HAE0_9FLAO</name>
<reference evidence="5" key="1">
    <citation type="submission" date="2016-11" db="EMBL/GenBank/DDBJ databases">
        <authorList>
            <person name="Varghese N."/>
            <person name="Submissions S."/>
        </authorList>
    </citation>
    <scope>NUCLEOTIDE SEQUENCE [LARGE SCALE GENOMIC DNA]</scope>
    <source>
        <strain evidence="5">DSM 26349</strain>
    </source>
</reference>
<evidence type="ECO:0000259" key="3">
    <source>
        <dbReference type="Pfam" id="PF01643"/>
    </source>
</evidence>
<dbReference type="EMBL" id="FQYV01000011">
    <property type="protein sequence ID" value="SHJ19202.1"/>
    <property type="molecule type" value="Genomic_DNA"/>
</dbReference>
<dbReference type="PANTHER" id="PTHR31793:SF27">
    <property type="entry name" value="NOVEL THIOESTERASE SUPERFAMILY DOMAIN AND SAPOSIN A-TYPE DOMAIN CONTAINING PROTEIN (0610012H03RIK)"/>
    <property type="match status" value="1"/>
</dbReference>
<keyword evidence="2 4" id="KW-0378">Hydrolase</keyword>
<evidence type="ECO:0000256" key="2">
    <source>
        <dbReference type="ARBA" id="ARBA00022801"/>
    </source>
</evidence>
<dbReference type="SUPFAM" id="SSF54637">
    <property type="entry name" value="Thioesterase/thiol ester dehydrase-isomerase"/>
    <property type="match status" value="1"/>
</dbReference>
<dbReference type="InterPro" id="IPR002864">
    <property type="entry name" value="Acyl-ACP_thioesterase_NHD"/>
</dbReference>
<proteinExistence type="inferred from homology"/>
<keyword evidence="5" id="KW-1185">Reference proteome</keyword>
<dbReference type="CDD" id="cd00586">
    <property type="entry name" value="4HBT"/>
    <property type="match status" value="1"/>
</dbReference>
<feature type="domain" description="Acyl-ACP thioesterase N-terminal hotdog" evidence="3">
    <location>
        <begin position="4"/>
        <end position="128"/>
    </location>
</feature>
<dbReference type="Pfam" id="PF01643">
    <property type="entry name" value="Acyl-ACP_TE"/>
    <property type="match status" value="1"/>
</dbReference>
<evidence type="ECO:0000256" key="1">
    <source>
        <dbReference type="ARBA" id="ARBA00005953"/>
    </source>
</evidence>
<dbReference type="PANTHER" id="PTHR31793">
    <property type="entry name" value="4-HYDROXYBENZOYL-COA THIOESTERASE FAMILY MEMBER"/>
    <property type="match status" value="1"/>
</dbReference>